<evidence type="ECO:0000259" key="9">
    <source>
        <dbReference type="PROSITE" id="PS50011"/>
    </source>
</evidence>
<dbReference type="InterPro" id="IPR008271">
    <property type="entry name" value="Ser/Thr_kinase_AS"/>
</dbReference>
<organism evidence="10 11">
    <name type="scientific">Mycena citricolor</name>
    <dbReference type="NCBI Taxonomy" id="2018698"/>
    <lineage>
        <taxon>Eukaryota</taxon>
        <taxon>Fungi</taxon>
        <taxon>Dikarya</taxon>
        <taxon>Basidiomycota</taxon>
        <taxon>Agaricomycotina</taxon>
        <taxon>Agaricomycetes</taxon>
        <taxon>Agaricomycetidae</taxon>
        <taxon>Agaricales</taxon>
        <taxon>Marasmiineae</taxon>
        <taxon>Mycenaceae</taxon>
        <taxon>Mycena</taxon>
    </lineage>
</organism>
<evidence type="ECO:0000256" key="8">
    <source>
        <dbReference type="SAM" id="MobiDB-lite"/>
    </source>
</evidence>
<evidence type="ECO:0000313" key="10">
    <source>
        <dbReference type="EMBL" id="CAK5265272.1"/>
    </source>
</evidence>
<dbReference type="InterPro" id="IPR050538">
    <property type="entry name" value="MAP_kinase_kinase_kinase"/>
</dbReference>
<dbReference type="GO" id="GO:0005524">
    <property type="term" value="F:ATP binding"/>
    <property type="evidence" value="ECO:0007669"/>
    <property type="project" value="UniProtKB-UniRule"/>
</dbReference>
<feature type="region of interest" description="Disordered" evidence="8">
    <location>
        <begin position="545"/>
        <end position="564"/>
    </location>
</feature>
<dbReference type="InterPro" id="IPR000719">
    <property type="entry name" value="Prot_kinase_dom"/>
</dbReference>
<feature type="region of interest" description="Disordered" evidence="8">
    <location>
        <begin position="1168"/>
        <end position="1189"/>
    </location>
</feature>
<keyword evidence="11" id="KW-1185">Reference proteome</keyword>
<dbReference type="InterPro" id="IPR017441">
    <property type="entry name" value="Protein_kinase_ATP_BS"/>
</dbReference>
<protein>
    <recommendedName>
        <fullName evidence="9">Protein kinase domain-containing protein</fullName>
    </recommendedName>
</protein>
<comment type="caution">
    <text evidence="10">The sequence shown here is derived from an EMBL/GenBank/DDBJ whole genome shotgun (WGS) entry which is preliminary data.</text>
</comment>
<sequence>MRRHLPTLYSHPEDALDEEMEHEQDRWEMGTQQSTSSSRSNSSYYPARGIPPRINSRKGSTPSAKTSSTAYSHFVKVYRSQEADNPLHDPDSHYFQRGLGQLMDAGDSDDEATSIFDTVDISTLAHESELSHPESRGEREQWRAMLSSVLSGDVLKMEKSRISNVLESASSVKEQLVKDIWIGIRARLHGTSVKEVKRSLDDQRIRIADTVIENVLKFSLTPDTPFPEAMDQVSTLLHRLDFVQSLYPDLKAFAVDKPVCREPQFLLRRDALITWWNINTTTSLQLARLRRWTGSETLDVNQRNTSTEVPIGHQRLFASPRGGPTDKADTSSFVERVLKEETAQTMFERRFLVTTYSFFLGAREAQIALGPIFKQMNLPCLEQQLVPLISFPTKLVQAGLQVRLDSTNSLDGMQSMIVDQMTEDLKLSIGLACLVKRQYQTVFEPDPSGNWNLPKCISDDYDDTIRQSIKGLFKLIHLKLRSGAKGIYFKETEILEAQRDTFWDVSLSVARGSCLIAEELCSTTNKLMVRVTNYFDTQMQVPHKHVTQDTHHGRRSKAITASGDNEPMTPEKMIDWYGKILESVRLRYRKLQRYARELINQFSNAAEYSLEGVRMDLFIRSLVETGHFLVYTRTYEEDSMYIVASHLLRDRPEAVTRILTEAFNVEEVINEDGSRAIGTKVHLASEEDDEPQYVLVLSPSKDFFWNGLTIELTDIPKIPLDPKDDHVRLIADGPHPRLALAKELFMDTFVLEDENGELIEPEITLKCVQEQMANIPTVNRELRKIGRATTRLAESIINSVHYVRNALGICAGSQELLENWYSFAAERGQQAQKFMERSSIVRFDRALIKHAISWVAFICDDCDPTDRKTFKWAVNALEFTFGRIKRNIQQLPEDQFQMLRHKVAKCMTLLIHHFDILGARSTTEASREKERQTAIIKAQASETEVSEVTYDAVAPTCDFWRNVSEAVAELESSRAEAISLTNHQTFGRVLDNSKLEDRTLVFLASASSNISIRWQLIKFVGAGAFGSVYSAMNLDNMTVIAVKEIKFQELSNLPNMYAQIKDELSVMELLHHQNIVEYYGIEVHRDKVYIFEELCQGGSLASLLEHGRIEDESIIQIYTIQMLDGLAYLHAQGIVHRDIKPDNILLDHRGLIKFADFGAAKILAKNQRTFQRSRRPEPTPAEPGAATGLTGTPMYMSPEVIKNERRGRYGAMDIWSLGCVVLECATGKKPWSNLDNEWAIMFHIGVATQHPPLPEPDELSSLGVQFLKRCLTIDPAIRPSAEELQDDLWLSSFRQSWEVPAEEDTSVLQEEEAEALLESAPLTPTEE</sequence>
<evidence type="ECO:0000313" key="11">
    <source>
        <dbReference type="Proteomes" id="UP001295794"/>
    </source>
</evidence>
<feature type="binding site" evidence="7">
    <location>
        <position position="1043"/>
    </location>
    <ligand>
        <name>ATP</name>
        <dbReference type="ChEBI" id="CHEBI:30616"/>
    </ligand>
</feature>
<dbReference type="EMBL" id="CAVNYO010000083">
    <property type="protein sequence ID" value="CAK5265272.1"/>
    <property type="molecule type" value="Genomic_DNA"/>
</dbReference>
<feature type="domain" description="Protein kinase" evidence="9">
    <location>
        <begin position="1014"/>
        <end position="1290"/>
    </location>
</feature>
<keyword evidence="6 7" id="KW-0067">ATP-binding</keyword>
<keyword evidence="3" id="KW-0808">Transferase</keyword>
<proteinExistence type="inferred from homology"/>
<dbReference type="PROSITE" id="PS00108">
    <property type="entry name" value="PROTEIN_KINASE_ST"/>
    <property type="match status" value="1"/>
</dbReference>
<feature type="compositionally biased region" description="Low complexity" evidence="8">
    <location>
        <begin position="34"/>
        <end position="43"/>
    </location>
</feature>
<evidence type="ECO:0000256" key="1">
    <source>
        <dbReference type="ARBA" id="ARBA00006529"/>
    </source>
</evidence>
<dbReference type="SMART" id="SM00220">
    <property type="entry name" value="S_TKc"/>
    <property type="match status" value="1"/>
</dbReference>
<comment type="similarity">
    <text evidence="1">Belongs to the protein kinase superfamily. STE Ser/Thr protein kinase family. MAP kinase kinase kinase subfamily.</text>
</comment>
<name>A0AAD2JW76_9AGAR</name>
<feature type="compositionally biased region" description="Polar residues" evidence="8">
    <location>
        <begin position="57"/>
        <end position="69"/>
    </location>
</feature>
<dbReference type="GO" id="GO:0004674">
    <property type="term" value="F:protein serine/threonine kinase activity"/>
    <property type="evidence" value="ECO:0007669"/>
    <property type="project" value="UniProtKB-KW"/>
</dbReference>
<evidence type="ECO:0000256" key="7">
    <source>
        <dbReference type="PROSITE-ProRule" id="PRU10141"/>
    </source>
</evidence>
<reference evidence="10" key="1">
    <citation type="submission" date="2023-11" db="EMBL/GenBank/DDBJ databases">
        <authorList>
            <person name="De Vega J J."/>
            <person name="De Vega J J."/>
        </authorList>
    </citation>
    <scope>NUCLEOTIDE SEQUENCE</scope>
</reference>
<evidence type="ECO:0000256" key="2">
    <source>
        <dbReference type="ARBA" id="ARBA00022527"/>
    </source>
</evidence>
<evidence type="ECO:0000256" key="5">
    <source>
        <dbReference type="ARBA" id="ARBA00022777"/>
    </source>
</evidence>
<dbReference type="PROSITE" id="PS00107">
    <property type="entry name" value="PROTEIN_KINASE_ATP"/>
    <property type="match status" value="1"/>
</dbReference>
<dbReference type="PANTHER" id="PTHR48016:SF32">
    <property type="entry name" value="MITOGEN-ACTIVATED PROTEIN KINASE KINASE KINASE 4"/>
    <property type="match status" value="1"/>
</dbReference>
<evidence type="ECO:0000256" key="6">
    <source>
        <dbReference type="ARBA" id="ARBA00022840"/>
    </source>
</evidence>
<dbReference type="PROSITE" id="PS50011">
    <property type="entry name" value="PROTEIN_KINASE_DOM"/>
    <property type="match status" value="1"/>
</dbReference>
<dbReference type="Gene3D" id="1.10.510.10">
    <property type="entry name" value="Transferase(Phosphotransferase) domain 1"/>
    <property type="match status" value="1"/>
</dbReference>
<gene>
    <name evidence="10" type="ORF">MYCIT1_LOCUS6110</name>
</gene>
<dbReference type="SUPFAM" id="SSF56112">
    <property type="entry name" value="Protein kinase-like (PK-like)"/>
    <property type="match status" value="1"/>
</dbReference>
<accession>A0AAD2JW76</accession>
<feature type="region of interest" description="Disordered" evidence="8">
    <location>
        <begin position="1301"/>
        <end position="1327"/>
    </location>
</feature>
<evidence type="ECO:0000256" key="3">
    <source>
        <dbReference type="ARBA" id="ARBA00022679"/>
    </source>
</evidence>
<keyword evidence="2" id="KW-0723">Serine/threonine-protein kinase</keyword>
<evidence type="ECO:0000256" key="4">
    <source>
        <dbReference type="ARBA" id="ARBA00022741"/>
    </source>
</evidence>
<dbReference type="PANTHER" id="PTHR48016">
    <property type="entry name" value="MAP KINASE KINASE KINASE SSK2-RELATED-RELATED"/>
    <property type="match status" value="1"/>
</dbReference>
<feature type="compositionally biased region" description="Acidic residues" evidence="8">
    <location>
        <begin position="1301"/>
        <end position="1315"/>
    </location>
</feature>
<dbReference type="InterPro" id="IPR011009">
    <property type="entry name" value="Kinase-like_dom_sf"/>
</dbReference>
<feature type="region of interest" description="Disordered" evidence="8">
    <location>
        <begin position="1"/>
        <end position="69"/>
    </location>
</feature>
<dbReference type="Proteomes" id="UP001295794">
    <property type="component" value="Unassembled WGS sequence"/>
</dbReference>
<dbReference type="GO" id="GO:0038066">
    <property type="term" value="P:p38MAPK cascade"/>
    <property type="evidence" value="ECO:0007669"/>
    <property type="project" value="TreeGrafter"/>
</dbReference>
<dbReference type="Pfam" id="PF00069">
    <property type="entry name" value="Pkinase"/>
    <property type="match status" value="1"/>
</dbReference>
<keyword evidence="4 7" id="KW-0547">Nucleotide-binding</keyword>
<keyword evidence="5" id="KW-0418">Kinase</keyword>
<dbReference type="CDD" id="cd06626">
    <property type="entry name" value="STKc_MEKK4"/>
    <property type="match status" value="1"/>
</dbReference>